<evidence type="ECO:0000313" key="2">
    <source>
        <dbReference type="EMBL" id="PJZ30453.1"/>
    </source>
</evidence>
<organism evidence="1 4">
    <name type="scientific">Leptospira kmetyi</name>
    <dbReference type="NCBI Taxonomy" id="408139"/>
    <lineage>
        <taxon>Bacteria</taxon>
        <taxon>Pseudomonadati</taxon>
        <taxon>Spirochaetota</taxon>
        <taxon>Spirochaetia</taxon>
        <taxon>Leptospirales</taxon>
        <taxon>Leptospiraceae</taxon>
        <taxon>Leptospira</taxon>
    </lineage>
</organism>
<name>A0A2M9XNN0_9LEPT</name>
<keyword evidence="3" id="KW-1185">Reference proteome</keyword>
<dbReference type="Proteomes" id="UP000276407">
    <property type="component" value="Chromosome 1"/>
</dbReference>
<dbReference type="EMBL" id="CP033614">
    <property type="protein sequence ID" value="AYV55755.1"/>
    <property type="molecule type" value="Genomic_DNA"/>
</dbReference>
<reference evidence="2 3" key="1">
    <citation type="submission" date="2017-07" db="EMBL/GenBank/DDBJ databases">
        <title>Leptospira spp. isolated from tropical soils.</title>
        <authorList>
            <person name="Thibeaux R."/>
            <person name="Iraola G."/>
            <person name="Ferres I."/>
            <person name="Bierque E."/>
            <person name="Girault D."/>
            <person name="Soupe-Gilbert M.-E."/>
            <person name="Picardeau M."/>
            <person name="Goarant C."/>
        </authorList>
    </citation>
    <scope>NUCLEOTIDE SEQUENCE [LARGE SCALE GENOMIC DNA]</scope>
    <source>
        <strain evidence="2 3">JW2-C-B1</strain>
    </source>
</reference>
<dbReference type="Proteomes" id="UP000231919">
    <property type="component" value="Unassembled WGS sequence"/>
</dbReference>
<reference evidence="1 4" key="2">
    <citation type="submission" date="2018-11" db="EMBL/GenBank/DDBJ databases">
        <title>Complete genome sequence of Leptospira kmetyi isolate LS 001/16 from soil sample associated with a leptospirosis patient in Kelantan.</title>
        <authorList>
            <person name="Muhammad Yusoff F."/>
            <person name="Muhammad Yusoff S."/>
            <person name="Ahmad M.N."/>
            <person name="Yusof N.Y."/>
            <person name="Aziah I."/>
        </authorList>
    </citation>
    <scope>NUCLEOTIDE SEQUENCE [LARGE SCALE GENOMIC DNA]</scope>
    <source>
        <strain evidence="1 4">LS 001/16</strain>
    </source>
</reference>
<dbReference type="RefSeq" id="WP_010573362.1">
    <property type="nucleotide sequence ID" value="NZ_CP033614.1"/>
</dbReference>
<dbReference type="OrthoDB" id="342805at2"/>
<dbReference type="AlphaFoldDB" id="A0A2M9XNN0"/>
<accession>A0A2M9XNN0</accession>
<evidence type="ECO:0008006" key="5">
    <source>
        <dbReference type="Google" id="ProtNLM"/>
    </source>
</evidence>
<proteinExistence type="predicted"/>
<sequence>MKYYLSKSLLEVLIGNPSDLKPIVVEALEKLIKGQHLFYTGTVSVLPLLEEEKDAVKREILWSQIKRLCLGVLDFRPENLSLAQKLSKEFGNAEWVWNEISIAIEKDLDGFITVDKNLPDQKMIRVLLAQEVDFDRIA</sequence>
<evidence type="ECO:0000313" key="3">
    <source>
        <dbReference type="Proteomes" id="UP000231919"/>
    </source>
</evidence>
<evidence type="ECO:0000313" key="4">
    <source>
        <dbReference type="Proteomes" id="UP000276407"/>
    </source>
</evidence>
<dbReference type="EMBL" id="NPDP01000010">
    <property type="protein sequence ID" value="PJZ30453.1"/>
    <property type="molecule type" value="Genomic_DNA"/>
</dbReference>
<dbReference type="KEGG" id="lkm:EFP84_09700"/>
<gene>
    <name evidence="2" type="ORF">CH378_07385</name>
    <name evidence="1" type="ORF">EFP84_09700</name>
</gene>
<protein>
    <recommendedName>
        <fullName evidence="5">PIN domain-containing protein</fullName>
    </recommendedName>
</protein>
<evidence type="ECO:0000313" key="1">
    <source>
        <dbReference type="EMBL" id="AYV55755.1"/>
    </source>
</evidence>